<evidence type="ECO:0000313" key="4">
    <source>
        <dbReference type="Proteomes" id="UP001363151"/>
    </source>
</evidence>
<dbReference type="EMBL" id="JBBJCI010000368">
    <property type="protein sequence ID" value="KAK7232462.1"/>
    <property type="molecule type" value="Genomic_DNA"/>
</dbReference>
<feature type="region of interest" description="Disordered" evidence="1">
    <location>
        <begin position="100"/>
        <end position="121"/>
    </location>
</feature>
<dbReference type="Proteomes" id="UP001363151">
    <property type="component" value="Unassembled WGS sequence"/>
</dbReference>
<dbReference type="PROSITE" id="PS51518">
    <property type="entry name" value="SGF29_C"/>
    <property type="match status" value="1"/>
</dbReference>
<feature type="compositionally biased region" description="Basic and acidic residues" evidence="1">
    <location>
        <begin position="1463"/>
        <end position="1476"/>
    </location>
</feature>
<feature type="compositionally biased region" description="Low complexity" evidence="1">
    <location>
        <begin position="1387"/>
        <end position="1396"/>
    </location>
</feature>
<gene>
    <name evidence="3" type="ORF">SO694_00032261</name>
</gene>
<feature type="compositionally biased region" description="Basic residues" evidence="1">
    <location>
        <begin position="1477"/>
        <end position="1486"/>
    </location>
</feature>
<feature type="region of interest" description="Disordered" evidence="1">
    <location>
        <begin position="1387"/>
        <end position="1504"/>
    </location>
</feature>
<dbReference type="InterPro" id="IPR010750">
    <property type="entry name" value="SGF29_tudor-like_dom"/>
</dbReference>
<reference evidence="3 4" key="1">
    <citation type="submission" date="2024-03" db="EMBL/GenBank/DDBJ databases">
        <title>Aureococcus anophagefferens CCMP1851 and Kratosvirus quantuckense: Draft genome of a second virus-susceptible host strain in the model system.</title>
        <authorList>
            <person name="Chase E."/>
            <person name="Truchon A.R."/>
            <person name="Schepens W."/>
            <person name="Wilhelm S.W."/>
        </authorList>
    </citation>
    <scope>NUCLEOTIDE SEQUENCE [LARGE SCALE GENOMIC DNA]</scope>
    <source>
        <strain evidence="3 4">CCMP1851</strain>
    </source>
</reference>
<name>A0ABR1FKD5_AURAN</name>
<feature type="region of interest" description="Disordered" evidence="1">
    <location>
        <begin position="886"/>
        <end position="907"/>
    </location>
</feature>
<organism evidence="3 4">
    <name type="scientific">Aureococcus anophagefferens</name>
    <name type="common">Harmful bloom alga</name>
    <dbReference type="NCBI Taxonomy" id="44056"/>
    <lineage>
        <taxon>Eukaryota</taxon>
        <taxon>Sar</taxon>
        <taxon>Stramenopiles</taxon>
        <taxon>Ochrophyta</taxon>
        <taxon>Pelagophyceae</taxon>
        <taxon>Pelagomonadales</taxon>
        <taxon>Pelagomonadaceae</taxon>
        <taxon>Aureococcus</taxon>
    </lineage>
</organism>
<feature type="compositionally biased region" description="Acidic residues" evidence="1">
    <location>
        <begin position="1413"/>
        <end position="1433"/>
    </location>
</feature>
<protein>
    <recommendedName>
        <fullName evidence="2">SGF29 C-terminal domain-containing protein</fullName>
    </recommendedName>
</protein>
<evidence type="ECO:0000256" key="1">
    <source>
        <dbReference type="SAM" id="MobiDB-lite"/>
    </source>
</evidence>
<proteinExistence type="predicted"/>
<comment type="caution">
    <text evidence="3">The sequence shown here is derived from an EMBL/GenBank/DDBJ whole genome shotgun (WGS) entry which is preliminary data.</text>
</comment>
<keyword evidence="4" id="KW-1185">Reference proteome</keyword>
<evidence type="ECO:0000313" key="3">
    <source>
        <dbReference type="EMBL" id="KAK7232462.1"/>
    </source>
</evidence>
<evidence type="ECO:0000259" key="2">
    <source>
        <dbReference type="PROSITE" id="PS51518"/>
    </source>
</evidence>
<feature type="domain" description="SGF29 C-terminal" evidence="2">
    <location>
        <begin position="1219"/>
        <end position="1367"/>
    </location>
</feature>
<sequence length="1817" mass="197145">MSADRHRFVRTALRGGLAPVPHDGGSIEHNQPRFLIPGIGENPGGAGYICQVNAWDREIGLGKVKRAKSKVHATLDEARAYLPTWRATFEPAWHIPTPWQPKQSKAEAAPPLAPQKRRPCSAQDCEGHGTYRLNRDTLAAYASLSFTGASNLPHVEGDIFINFSGKGEPYCCSECGMKIMRKMCSAALGTSRSRSLVIDVITALKTPETTPDGEDMQLDDTDDRTATVRKLRQTAPAVTPAADAAAGDGADGAEWARHPIAQLLERVLAHGDDWLPENTLAYACLAQTLRVILIGNGDGVGLGRKWSGDPSAELLKDFFLAFPSVFTKATINTLTGPGAIGLGSGGARHHNVALRAHLPCVPPMGTLKDYRADGRDGSILSLDASSAKMYVNVQSRFVDGIHLVLASMDYTEGGRTQAVALPGYLVDGVRQGVVLGCATAPDLTGAVLTAEDLTGAILSLAERRLAKGVLTILLHDPYGNVPGGFLFALIPVDGDNSQLFVNIYEKMRDLLWDAGAKLIGLATDSGKPNVVAISKLREKVPARAVGDLRRVKKAADLPVLATYDLKEHCFKNAVKQSLKEEAVLGPGAKDRFELGPMLFELLGCHASEGDDGFVIEVPDRNDTSFSTVRGVRLDDLVTDQAKRVAILDELHTYVSVRNIEIHDAQATAPCYALCKCWRVFHLIGEETVANYLMTYLQLYMAARGRYLDGRKCPDAFVVVHELKEALEQIRAWDAYAEGHGVRDHASHHNIGTQTTENLAAMTDAVTSWENYVNICVASGIDMNDIRLDMILSATNEYLHSQLKSISKYIDLATVMAGAAEIRRSTLARAQATRCGGYYPHHGRTGDGTYSQRVDMLDLIMEREKAHASRSADTVSKPLLFVRRRRQRGATGATTGPTSMLKDMPKTDRHMTSSVCKCPQLLMDGPVTTRTATSNLAGAVLLTLDKGGVFVRDPGSSGTFCRVSFIPRARRLDLTCVVAPRQTTRQTTTNAPETDTYSFKFEHMIGMTFHAPDKVMASSFSKGVVEISIVMLVPYGPNPAPAPSELVILRLKLLRTGRRDYDYLRSLAVWKSSTRLQCERIRVSLATMTSLKHIISESSLPPQTAPTSRGRLLTAVYRLFTSSEPTEPFPLTTPLTVADQFSFGRLGPGWASCDRRDVTEVEGLARLAAGVSVYEEDRGADVSPVGTVRDTWLETNGAASEQELTEKQISRAFAEHLEHVPANLAKGVKVCARLPQSLVPDAIDDDESCFFEMRFIEYQEGGKIVVVEDMSTATARRKPISISSTDVFVPPMEKGGSGVRFVNGESVLARWDDDKATAYYSATVVEAADGDGKRLYVQFQNDLDDEGMPKKRAIDARKIVRDVDLGKRATPVDPSDDDEVSDAAAAAALAAGDAQQGDFGGEDDGFVLDLGAPDGDDDGDDDKAMEETAGDDLPDGAWSPARRPRQPSGAPICSLVSGAAFQRSSEDAGPEPRDRSSPKKLSKKRRRASTDAIAPKSSEPSPRADRAVDWRTMGRADSYEPLAGSRSRMDRILAMAAVSTALCGAAYLSVGFVNGRSPRWIDALGDAAFEADAGGHAMLTKRAAWAHLQETSYDVTCSGVTYAYCGMATCRLNGDGATASCGCKRERDAEGRLFLHANSAYLVYSETVRRALYEDVVEGRRHRFRERLCAAVADGSLWSDAGFNVSYGSFADPSGNYWAQHDIGCSESGDFHLADCEGAPCDFKDFDEVYDAVCACPYVTATMGATASTKKIRRATAKSCREISATHGDCALQETLEPGELMADYDAMETLRGYLADARFRRGGTACKTYDDYSYSYS</sequence>
<accession>A0ABR1FKD5</accession>